<protein>
    <recommendedName>
        <fullName evidence="3">AH domain-containing protein</fullName>
    </recommendedName>
</protein>
<dbReference type="Ensembl" id="ENSELUT00000046086.2">
    <property type="protein sequence ID" value="ENSELUP00000060240.2"/>
    <property type="gene ID" value="ENSELUG00000030251.2"/>
</dbReference>
<dbReference type="SUPFAM" id="SSF103657">
    <property type="entry name" value="BAR/IMD domain-like"/>
    <property type="match status" value="1"/>
</dbReference>
<dbReference type="GO" id="GO:0005543">
    <property type="term" value="F:phospholipid binding"/>
    <property type="evidence" value="ECO:0007669"/>
    <property type="project" value="TreeGrafter"/>
</dbReference>
<evidence type="ECO:0000259" key="3">
    <source>
        <dbReference type="PROSITE" id="PS50870"/>
    </source>
</evidence>
<feature type="region of interest" description="Disordered" evidence="2">
    <location>
        <begin position="1"/>
        <end position="99"/>
    </location>
</feature>
<dbReference type="GeneTree" id="ENSGT00950000183040"/>
<name>A0A6Q2Y4F6_ESOLU</name>
<dbReference type="FunFam" id="1.20.1270.60:FF:000085">
    <property type="entry name" value="Predicted protein"/>
    <property type="match status" value="1"/>
</dbReference>
<feature type="compositionally biased region" description="Polar residues" evidence="2">
    <location>
        <begin position="66"/>
        <end position="93"/>
    </location>
</feature>
<dbReference type="SMART" id="SM01015">
    <property type="entry name" value="Arfaptin"/>
    <property type="match status" value="1"/>
</dbReference>
<keyword evidence="5" id="KW-1185">Reference proteome</keyword>
<keyword evidence="1" id="KW-0175">Coiled coil</keyword>
<dbReference type="OMA" id="TTYKCTR"/>
<dbReference type="PANTHER" id="PTHR12141:SF4">
    <property type="entry name" value="ARFAPTIN-1"/>
    <property type="match status" value="1"/>
</dbReference>
<feature type="coiled-coil region" evidence="1">
    <location>
        <begin position="277"/>
        <end position="308"/>
    </location>
</feature>
<organism evidence="4 5">
    <name type="scientific">Esox lucius</name>
    <name type="common">Northern pike</name>
    <dbReference type="NCBI Taxonomy" id="8010"/>
    <lineage>
        <taxon>Eukaryota</taxon>
        <taxon>Metazoa</taxon>
        <taxon>Chordata</taxon>
        <taxon>Craniata</taxon>
        <taxon>Vertebrata</taxon>
        <taxon>Euteleostomi</taxon>
        <taxon>Actinopterygii</taxon>
        <taxon>Neopterygii</taxon>
        <taxon>Teleostei</taxon>
        <taxon>Protacanthopterygii</taxon>
        <taxon>Esociformes</taxon>
        <taxon>Esocidae</taxon>
        <taxon>Esox</taxon>
    </lineage>
</organism>
<feature type="compositionally biased region" description="Polar residues" evidence="2">
    <location>
        <begin position="343"/>
        <end position="354"/>
    </location>
</feature>
<dbReference type="Pfam" id="PF06456">
    <property type="entry name" value="Arfaptin"/>
    <property type="match status" value="1"/>
</dbReference>
<dbReference type="GO" id="GO:0019904">
    <property type="term" value="F:protein domain specific binding"/>
    <property type="evidence" value="ECO:0007669"/>
    <property type="project" value="InterPro"/>
</dbReference>
<reference evidence="4" key="3">
    <citation type="submission" date="2025-08" db="UniProtKB">
        <authorList>
            <consortium name="Ensembl"/>
        </authorList>
    </citation>
    <scope>IDENTIFICATION</scope>
</reference>
<feature type="compositionally biased region" description="Basic and acidic residues" evidence="2">
    <location>
        <begin position="39"/>
        <end position="48"/>
    </location>
</feature>
<feature type="compositionally biased region" description="Polar residues" evidence="2">
    <location>
        <begin position="49"/>
        <end position="58"/>
    </location>
</feature>
<reference evidence="5" key="1">
    <citation type="journal article" date="2014" name="PLoS ONE">
        <title>The genome and linkage map of the northern pike (Esox lucius): conserved synteny revealed between the salmonid sister group and the Neoteleostei.</title>
        <authorList>
            <person name="Rondeau E.B."/>
            <person name="Minkley D.R."/>
            <person name="Leong J.S."/>
            <person name="Messmer A.M."/>
            <person name="Jantzen J.R."/>
            <person name="von Schalburg K.R."/>
            <person name="Lemon C."/>
            <person name="Bird N.H."/>
            <person name="Koop B.F."/>
        </authorList>
    </citation>
    <scope>NUCLEOTIDE SEQUENCE</scope>
</reference>
<dbReference type="InterPro" id="IPR027267">
    <property type="entry name" value="AH/BAR_dom_sf"/>
</dbReference>
<feature type="compositionally biased region" description="Acidic residues" evidence="2">
    <location>
        <begin position="1"/>
        <end position="10"/>
    </location>
</feature>
<dbReference type="CDD" id="cd07660">
    <property type="entry name" value="BAR_Arfaptin"/>
    <property type="match status" value="1"/>
</dbReference>
<dbReference type="InterPro" id="IPR010504">
    <property type="entry name" value="AH_dom"/>
</dbReference>
<proteinExistence type="predicted"/>
<feature type="region of interest" description="Disordered" evidence="2">
    <location>
        <begin position="343"/>
        <end position="364"/>
    </location>
</feature>
<dbReference type="PANTHER" id="PTHR12141">
    <property type="entry name" value="ARFAPTIN-RELATED"/>
    <property type="match status" value="1"/>
</dbReference>
<dbReference type="GO" id="GO:0032588">
    <property type="term" value="C:trans-Golgi network membrane"/>
    <property type="evidence" value="ECO:0007669"/>
    <property type="project" value="TreeGrafter"/>
</dbReference>
<reference evidence="4" key="2">
    <citation type="submission" date="2020-02" db="EMBL/GenBank/DDBJ databases">
        <title>Esox lucius (northern pike) genome, fEsoLuc1, primary haplotype.</title>
        <authorList>
            <person name="Myers G."/>
            <person name="Karagic N."/>
            <person name="Meyer A."/>
            <person name="Pippel M."/>
            <person name="Reichard M."/>
            <person name="Winkler S."/>
            <person name="Tracey A."/>
            <person name="Sims Y."/>
            <person name="Howe K."/>
            <person name="Rhie A."/>
            <person name="Formenti G."/>
            <person name="Durbin R."/>
            <person name="Fedrigo O."/>
            <person name="Jarvis E.D."/>
        </authorList>
    </citation>
    <scope>NUCLEOTIDE SEQUENCE [LARGE SCALE GENOMIC DNA]</scope>
</reference>
<evidence type="ECO:0000256" key="2">
    <source>
        <dbReference type="SAM" id="MobiDB-lite"/>
    </source>
</evidence>
<dbReference type="GeneID" id="105006499"/>
<evidence type="ECO:0000256" key="1">
    <source>
        <dbReference type="SAM" id="Coils"/>
    </source>
</evidence>
<dbReference type="Proteomes" id="UP000265140">
    <property type="component" value="Chromosome 24"/>
</dbReference>
<dbReference type="Bgee" id="ENSELUG00000030251">
    <property type="expression patterns" value="Expressed in nose and 15 other cell types or tissues"/>
</dbReference>
<dbReference type="GO" id="GO:0006886">
    <property type="term" value="P:intracellular protein transport"/>
    <property type="evidence" value="ECO:0007669"/>
    <property type="project" value="TreeGrafter"/>
</dbReference>
<evidence type="ECO:0000313" key="5">
    <source>
        <dbReference type="Proteomes" id="UP000265140"/>
    </source>
</evidence>
<dbReference type="AlphaFoldDB" id="A0A6Q2Y4F6"/>
<reference evidence="4" key="4">
    <citation type="submission" date="2025-09" db="UniProtKB">
        <authorList>
            <consortium name="Ensembl"/>
        </authorList>
    </citation>
    <scope>IDENTIFICATION</scope>
</reference>
<dbReference type="Gene3D" id="1.20.1270.60">
    <property type="entry name" value="Arfaptin homology (AH) domain/BAR domain"/>
    <property type="match status" value="1"/>
</dbReference>
<evidence type="ECO:0000313" key="4">
    <source>
        <dbReference type="Ensembl" id="ENSELUP00000060240.2"/>
    </source>
</evidence>
<dbReference type="PROSITE" id="PS50870">
    <property type="entry name" value="AH"/>
    <property type="match status" value="1"/>
</dbReference>
<dbReference type="InParanoid" id="A0A6Q2Y4F6"/>
<dbReference type="RefSeq" id="XP_028973671.2">
    <property type="nucleotide sequence ID" value="XM_029117838.2"/>
</dbReference>
<feature type="domain" description="AH" evidence="3">
    <location>
        <begin position="140"/>
        <end position="340"/>
    </location>
</feature>
<dbReference type="InterPro" id="IPR030798">
    <property type="entry name" value="Arfaptin_fam"/>
</dbReference>
<accession>A0A6Q2Y4F6</accession>
<sequence>MMTAEGEEDLGGVAMETPVPRGEASGEQEEVPSFPSYKKSVDENHSESEPQQGNNHSGSEPDPDKNQTGTEPDQGKNQTGTELDQDPTGSGKLSTGPVVVTGNQKTAAIEKLERVRKWSITTYKCTKQVLSEKMGRGSRTVDPELEARVDILRDDRRRYDHVTRLAQTLATQLTELNQTQRTLGDVFADLSLKTPPLHMEFGLNSDTQRFLSKSGETLVWAINSFTSDMNTLLNKTIEDTMINVKHYETARVEYDAYRCDLEDLNLGPRDTATLPKLEQAQRTFQNHREKYERSRDDLSVKLKLLEENKVKVLHQQLMLFHDAVVSYNTTNHRHIELSLQQASTKLTMPGTESPSWLEESGSPS</sequence>
<dbReference type="GO" id="GO:0034315">
    <property type="term" value="P:regulation of Arp2/3 complex-mediated actin nucleation"/>
    <property type="evidence" value="ECO:0007669"/>
    <property type="project" value="TreeGrafter"/>
</dbReference>